<comment type="caution">
    <text evidence="7">The sequence shown here is derived from an EMBL/GenBank/DDBJ whole genome shotgun (WGS) entry which is preliminary data.</text>
</comment>
<dbReference type="EMBL" id="CAJVPL010000682">
    <property type="protein sequence ID" value="CAG8520889.1"/>
    <property type="molecule type" value="Genomic_DNA"/>
</dbReference>
<accession>A0A9N9A9F5</accession>
<dbReference type="Pfam" id="PF00149">
    <property type="entry name" value="Metallophos"/>
    <property type="match status" value="1"/>
</dbReference>
<dbReference type="Proteomes" id="UP000789831">
    <property type="component" value="Unassembled WGS sequence"/>
</dbReference>
<gene>
    <name evidence="7" type="ORF">AGERDE_LOCUS5231</name>
</gene>
<evidence type="ECO:0000256" key="3">
    <source>
        <dbReference type="ARBA" id="ARBA00022989"/>
    </source>
</evidence>
<dbReference type="PANTHER" id="PTHR13315">
    <property type="entry name" value="METALLO PHOSPHOESTERASE RELATED"/>
    <property type="match status" value="1"/>
</dbReference>
<dbReference type="PANTHER" id="PTHR13315:SF4">
    <property type="entry name" value="METALLOPHOSPHOESTERASE, ISOFORM E"/>
    <property type="match status" value="1"/>
</dbReference>
<feature type="transmembrane region" description="Helical" evidence="5">
    <location>
        <begin position="369"/>
        <end position="390"/>
    </location>
</feature>
<dbReference type="GO" id="GO:0005783">
    <property type="term" value="C:endoplasmic reticulum"/>
    <property type="evidence" value="ECO:0007669"/>
    <property type="project" value="TreeGrafter"/>
</dbReference>
<evidence type="ECO:0000256" key="4">
    <source>
        <dbReference type="ARBA" id="ARBA00023136"/>
    </source>
</evidence>
<evidence type="ECO:0000259" key="6">
    <source>
        <dbReference type="Pfam" id="PF00149"/>
    </source>
</evidence>
<dbReference type="SUPFAM" id="SSF56300">
    <property type="entry name" value="Metallo-dependent phosphatases"/>
    <property type="match status" value="1"/>
</dbReference>
<organism evidence="7 8">
    <name type="scientific">Ambispora gerdemannii</name>
    <dbReference type="NCBI Taxonomy" id="144530"/>
    <lineage>
        <taxon>Eukaryota</taxon>
        <taxon>Fungi</taxon>
        <taxon>Fungi incertae sedis</taxon>
        <taxon>Mucoromycota</taxon>
        <taxon>Glomeromycotina</taxon>
        <taxon>Glomeromycetes</taxon>
        <taxon>Archaeosporales</taxon>
        <taxon>Ambisporaceae</taxon>
        <taxon>Ambispora</taxon>
    </lineage>
</organism>
<reference evidence="7" key="1">
    <citation type="submission" date="2021-06" db="EMBL/GenBank/DDBJ databases">
        <authorList>
            <person name="Kallberg Y."/>
            <person name="Tangrot J."/>
            <person name="Rosling A."/>
        </authorList>
    </citation>
    <scope>NUCLEOTIDE SEQUENCE</scope>
    <source>
        <strain evidence="7">MT106</strain>
    </source>
</reference>
<evidence type="ECO:0000256" key="2">
    <source>
        <dbReference type="ARBA" id="ARBA00022692"/>
    </source>
</evidence>
<dbReference type="GO" id="GO:0016787">
    <property type="term" value="F:hydrolase activity"/>
    <property type="evidence" value="ECO:0007669"/>
    <property type="project" value="InterPro"/>
</dbReference>
<dbReference type="Gene3D" id="3.60.21.10">
    <property type="match status" value="1"/>
</dbReference>
<dbReference type="GO" id="GO:0006506">
    <property type="term" value="P:GPI anchor biosynthetic process"/>
    <property type="evidence" value="ECO:0007669"/>
    <property type="project" value="InterPro"/>
</dbReference>
<name>A0A9N9A9F5_9GLOM</name>
<comment type="subcellular location">
    <subcellularLocation>
        <location evidence="1">Membrane</location>
        <topology evidence="1">Multi-pass membrane protein</topology>
    </subcellularLocation>
</comment>
<protein>
    <submittedName>
        <fullName evidence="7">4092_t:CDS:1</fullName>
    </submittedName>
</protein>
<dbReference type="AlphaFoldDB" id="A0A9N9A9F5"/>
<keyword evidence="4 5" id="KW-0472">Membrane</keyword>
<dbReference type="OrthoDB" id="5977743at2759"/>
<evidence type="ECO:0000256" key="1">
    <source>
        <dbReference type="ARBA" id="ARBA00004141"/>
    </source>
</evidence>
<feature type="domain" description="Calcineurin-like phosphoesterase" evidence="6">
    <location>
        <begin position="21"/>
        <end position="248"/>
    </location>
</feature>
<sequence>MWNCEWPIDEDWDITLGKPYRIALITDPQIIDEYSYGRHGILQWCSETFPDFYMQKNWKNLQRQLNPDAIFVLGDLMDGGREWDDNKWSKEADRYRQLFTPINLMKTPIYYLAGNHDIGFGNKIVPMAYARFRKLYGKTNYVVSLGNHTIVVVDTVTLSGDNEALKTEATNLIESLSKEEAKPPRILMTHVPLYRPPQTDCGPLRQNNRYIEQGAGYQYQNLVEESLTRFILNGVKPKLIFSGDDHDYCEVQHPVGENDNSESYNVTEVTVNSFSFAMGIPKPGFALLTLYNPTEAIQSKKSTSSTFSYSQCLLPNQLSIYFKYIYLALGTLFFIFIQTLFRFRRMRTIQLPVTRQFRRKQSGILQNSMFWKVFFRQFGWVVVWGVVTFLS</sequence>
<keyword evidence="8" id="KW-1185">Reference proteome</keyword>
<evidence type="ECO:0000313" key="7">
    <source>
        <dbReference type="EMBL" id="CAG8520889.1"/>
    </source>
</evidence>
<dbReference type="GO" id="GO:0016020">
    <property type="term" value="C:membrane"/>
    <property type="evidence" value="ECO:0007669"/>
    <property type="project" value="UniProtKB-SubCell"/>
</dbReference>
<proteinExistence type="predicted"/>
<dbReference type="InterPro" id="IPR004843">
    <property type="entry name" value="Calcineurin-like_PHP"/>
</dbReference>
<evidence type="ECO:0000256" key="5">
    <source>
        <dbReference type="SAM" id="Phobius"/>
    </source>
</evidence>
<dbReference type="InterPro" id="IPR033308">
    <property type="entry name" value="PGAP5/Cdc1/Ted1"/>
</dbReference>
<keyword evidence="2 5" id="KW-0812">Transmembrane</keyword>
<dbReference type="InterPro" id="IPR029052">
    <property type="entry name" value="Metallo-depent_PP-like"/>
</dbReference>
<keyword evidence="3 5" id="KW-1133">Transmembrane helix</keyword>
<evidence type="ECO:0000313" key="8">
    <source>
        <dbReference type="Proteomes" id="UP000789831"/>
    </source>
</evidence>
<feature type="transmembrane region" description="Helical" evidence="5">
    <location>
        <begin position="321"/>
        <end position="341"/>
    </location>
</feature>